<dbReference type="AlphaFoldDB" id="A0AAN8XKC1"/>
<evidence type="ECO:0000256" key="3">
    <source>
        <dbReference type="ARBA" id="ARBA00022989"/>
    </source>
</evidence>
<feature type="domain" description="G-protein coupled receptors family 2 profile 2" evidence="7">
    <location>
        <begin position="492"/>
        <end position="776"/>
    </location>
</feature>
<organism evidence="8 9">
    <name type="scientific">Halocaridina rubra</name>
    <name type="common">Hawaiian red shrimp</name>
    <dbReference type="NCBI Taxonomy" id="373956"/>
    <lineage>
        <taxon>Eukaryota</taxon>
        <taxon>Metazoa</taxon>
        <taxon>Ecdysozoa</taxon>
        <taxon>Arthropoda</taxon>
        <taxon>Crustacea</taxon>
        <taxon>Multicrustacea</taxon>
        <taxon>Malacostraca</taxon>
        <taxon>Eumalacostraca</taxon>
        <taxon>Eucarida</taxon>
        <taxon>Decapoda</taxon>
        <taxon>Pleocyemata</taxon>
        <taxon>Caridea</taxon>
        <taxon>Atyoidea</taxon>
        <taxon>Atyidae</taxon>
        <taxon>Halocaridina</taxon>
    </lineage>
</organism>
<dbReference type="CDD" id="cd15039">
    <property type="entry name" value="7tmB3_Methuselah-like"/>
    <property type="match status" value="1"/>
</dbReference>
<dbReference type="GO" id="GO:0007166">
    <property type="term" value="P:cell surface receptor signaling pathway"/>
    <property type="evidence" value="ECO:0007669"/>
    <property type="project" value="InterPro"/>
</dbReference>
<feature type="compositionally biased region" description="Basic and acidic residues" evidence="5">
    <location>
        <begin position="819"/>
        <end position="837"/>
    </location>
</feature>
<feature type="transmembrane region" description="Helical" evidence="6">
    <location>
        <begin position="725"/>
        <end position="747"/>
    </location>
</feature>
<proteinExistence type="predicted"/>
<dbReference type="PROSITE" id="PS50261">
    <property type="entry name" value="G_PROTEIN_RECEP_F2_4"/>
    <property type="match status" value="1"/>
</dbReference>
<dbReference type="Pfam" id="PF00002">
    <property type="entry name" value="7tm_2"/>
    <property type="match status" value="1"/>
</dbReference>
<comment type="caution">
    <text evidence="8">The sequence shown here is derived from an EMBL/GenBank/DDBJ whole genome shotgun (WGS) entry which is preliminary data.</text>
</comment>
<feature type="compositionally biased region" description="Polar residues" evidence="5">
    <location>
        <begin position="848"/>
        <end position="866"/>
    </location>
</feature>
<dbReference type="InterPro" id="IPR053231">
    <property type="entry name" value="GPCR_LN-TM7"/>
</dbReference>
<dbReference type="GO" id="GO:0004930">
    <property type="term" value="F:G protein-coupled receptor activity"/>
    <property type="evidence" value="ECO:0007669"/>
    <property type="project" value="InterPro"/>
</dbReference>
<feature type="transmembrane region" description="Helical" evidence="6">
    <location>
        <begin position="646"/>
        <end position="667"/>
    </location>
</feature>
<reference evidence="8 9" key="1">
    <citation type="submission" date="2023-11" db="EMBL/GenBank/DDBJ databases">
        <title>Halocaridina rubra genome assembly.</title>
        <authorList>
            <person name="Smith C."/>
        </authorList>
    </citation>
    <scope>NUCLEOTIDE SEQUENCE [LARGE SCALE GENOMIC DNA]</scope>
    <source>
        <strain evidence="8">EP-1</strain>
        <tissue evidence="8">Whole</tissue>
    </source>
</reference>
<feature type="transmembrane region" description="Helical" evidence="6">
    <location>
        <begin position="753"/>
        <end position="772"/>
    </location>
</feature>
<evidence type="ECO:0000313" key="8">
    <source>
        <dbReference type="EMBL" id="KAK7085127.1"/>
    </source>
</evidence>
<evidence type="ECO:0000313" key="9">
    <source>
        <dbReference type="Proteomes" id="UP001381693"/>
    </source>
</evidence>
<protein>
    <recommendedName>
        <fullName evidence="7">G-protein coupled receptors family 2 profile 2 domain-containing protein</fullName>
    </recommendedName>
</protein>
<evidence type="ECO:0000259" key="7">
    <source>
        <dbReference type="PROSITE" id="PS50261"/>
    </source>
</evidence>
<dbReference type="PANTHER" id="PTHR45902">
    <property type="entry name" value="LATROPHILIN RECEPTOR-LIKE PROTEIN A"/>
    <property type="match status" value="1"/>
</dbReference>
<feature type="region of interest" description="Disordered" evidence="5">
    <location>
        <begin position="789"/>
        <end position="929"/>
    </location>
</feature>
<feature type="transmembrane region" description="Helical" evidence="6">
    <location>
        <begin position="556"/>
        <end position="578"/>
    </location>
</feature>
<evidence type="ECO:0000256" key="4">
    <source>
        <dbReference type="ARBA" id="ARBA00023136"/>
    </source>
</evidence>
<dbReference type="Gene3D" id="1.20.1070.10">
    <property type="entry name" value="Rhodopsin 7-helix transmembrane proteins"/>
    <property type="match status" value="1"/>
</dbReference>
<feature type="transmembrane region" description="Helical" evidence="6">
    <location>
        <begin position="599"/>
        <end position="620"/>
    </location>
</feature>
<dbReference type="EMBL" id="JAXCGZ010001896">
    <property type="protein sequence ID" value="KAK7085127.1"/>
    <property type="molecule type" value="Genomic_DNA"/>
</dbReference>
<evidence type="ECO:0000256" key="1">
    <source>
        <dbReference type="ARBA" id="ARBA00004141"/>
    </source>
</evidence>
<evidence type="ECO:0000256" key="5">
    <source>
        <dbReference type="SAM" id="MobiDB-lite"/>
    </source>
</evidence>
<name>A0AAN8XKC1_HALRR</name>
<feature type="compositionally biased region" description="Basic and acidic residues" evidence="5">
    <location>
        <begin position="898"/>
        <end position="929"/>
    </location>
</feature>
<dbReference type="PANTHER" id="PTHR45902:SF3">
    <property type="entry name" value="G-PROTEIN COUPLED RECEPTORS FAMILY 2 PROFILE 2 DOMAIN-CONTAINING PROTEIN"/>
    <property type="match status" value="1"/>
</dbReference>
<dbReference type="InterPro" id="IPR017981">
    <property type="entry name" value="GPCR_2-like_7TM"/>
</dbReference>
<feature type="compositionally biased region" description="Low complexity" evidence="5">
    <location>
        <begin position="789"/>
        <end position="818"/>
    </location>
</feature>
<keyword evidence="4 6" id="KW-0472">Membrane</keyword>
<comment type="subcellular location">
    <subcellularLocation>
        <location evidence="1">Membrane</location>
        <topology evidence="1">Multi-pass membrane protein</topology>
    </subcellularLocation>
</comment>
<gene>
    <name evidence="8" type="ORF">SK128_019212</name>
</gene>
<dbReference type="InterPro" id="IPR000832">
    <property type="entry name" value="GPCR_2_secretin-like"/>
</dbReference>
<keyword evidence="2 6" id="KW-0812">Transmembrane</keyword>
<keyword evidence="3 6" id="KW-1133">Transmembrane helix</keyword>
<sequence length="1012" mass="115323">MCMSITALKKFSKLKLSSYIFLSTLLVLWNSISATAIHRKEYPVVPWEDLWEELDEMTMGKDYCLVKNALCWHNDTIGTRSTSSPVTKNDLRVQCYCDNECVRYGDCCRDKAEADWGDGREEGSSQYSCRKMQTMSTIGLLMAETCLPEYSGKEVEALCMQKVPRMSYTYVLDLPVTSSDTNITYVNIHCAICNNDANHLYTWNVTINCNTMMIQKDFTMSDFMSEAHYIPSRRHWQRYTYRSLADKKSKVYRDRYFCTLEVVEFKNETSFIQNYGGRLCIFPKSICEEGTGRNALCKEQIRHCDPAWPDLLDKDKCERYSYMVSHTNDRKQETFYKNPHCARCNFINVSDSSFQCVNLHDGRNFDSRRGRNLPVVFSVLMDFQGKECYHENEMWDPIHKKCQKIYCGKLYRLENGICVENEMVEEVIENSSLLNQSCPKIRVTNFFALDDGSVFVNSSRKKYRNGDYEIVDNISILVCNDLHYLATFSEAHSYLTAVVLIISVTALALHMGIYILVPRFRNLPGKNLFSLSCSLFIAHMLFLTGMRATANHGLCVFISAALHYSWIASFCWMNVMSVDICRTFTSQVYRGDLKSQRTYIFYSVYAWGIPSIVIGLAFLFEYTDLVPDYKPEYGTTVCWINKRSSLVLFFILPIGAIFLENVILYMVTVCGICKQAKAASYAGTRSQSFKDANGSTSEKKVKNLKDMNMKSSAQVRRIRKDRVRLLLYVKLGLIQGLSWGLGFLAAFTDIPAMWYPFTIFNGLQGAFIFIAFDMKRKVGESVYEAITGKQWKQQQSTKNTNTSTMPQSTSSHNRSSKSYRSDRLSDSEGEEGGKQQQEDTCWSPDGKVNSSSPTQRKTTFQRSALRQSLKKPSKQTSAAVYTRNHMRNGDLRGSIVKGKFDDEKGDDFTKADETESESVEKEDRGTSLRRTKSDLQRVVDLLQQLQHSKNSGDLQGVLQQIIAKSGSSVNGKLVKNSNLSKCVSMSEGINPVLQDKGKYASATSKPSVRSCQ</sequence>
<feature type="transmembrane region" description="Helical" evidence="6">
    <location>
        <begin position="528"/>
        <end position="550"/>
    </location>
</feature>
<dbReference type="Proteomes" id="UP001381693">
    <property type="component" value="Unassembled WGS sequence"/>
</dbReference>
<keyword evidence="9" id="KW-1185">Reference proteome</keyword>
<feature type="transmembrane region" description="Helical" evidence="6">
    <location>
        <begin position="494"/>
        <end position="516"/>
    </location>
</feature>
<evidence type="ECO:0000256" key="2">
    <source>
        <dbReference type="ARBA" id="ARBA00022692"/>
    </source>
</evidence>
<dbReference type="SUPFAM" id="SSF81321">
    <property type="entry name" value="Family A G protein-coupled receptor-like"/>
    <property type="match status" value="1"/>
</dbReference>
<accession>A0AAN8XKC1</accession>
<dbReference type="GO" id="GO:0016020">
    <property type="term" value="C:membrane"/>
    <property type="evidence" value="ECO:0007669"/>
    <property type="project" value="UniProtKB-SubCell"/>
</dbReference>
<evidence type="ECO:0000256" key="6">
    <source>
        <dbReference type="SAM" id="Phobius"/>
    </source>
</evidence>